<evidence type="ECO:0000313" key="6">
    <source>
        <dbReference type="Proteomes" id="UP000606044"/>
    </source>
</evidence>
<dbReference type="Pfam" id="PF03328">
    <property type="entry name" value="HpcH_HpaI"/>
    <property type="match status" value="1"/>
</dbReference>
<evidence type="ECO:0000256" key="3">
    <source>
        <dbReference type="ARBA" id="ARBA00023239"/>
    </source>
</evidence>
<name>A0A917F611_9HYPH</name>
<feature type="domain" description="HpcH/HpaI aldolase/citrate lyase" evidence="4">
    <location>
        <begin position="14"/>
        <end position="231"/>
    </location>
</feature>
<comment type="similarity">
    <text evidence="1">Belongs to the HpcH/HpaI aldolase family.</text>
</comment>
<dbReference type="Proteomes" id="UP000606044">
    <property type="component" value="Unassembled WGS sequence"/>
</dbReference>
<dbReference type="PANTHER" id="PTHR30502:SF0">
    <property type="entry name" value="PHOSPHOENOLPYRUVATE CARBOXYLASE FAMILY PROTEIN"/>
    <property type="match status" value="1"/>
</dbReference>
<dbReference type="SUPFAM" id="SSF51621">
    <property type="entry name" value="Phosphoenolpyruvate/pyruvate domain"/>
    <property type="match status" value="1"/>
</dbReference>
<dbReference type="AlphaFoldDB" id="A0A917F611"/>
<sequence length="256" mass="26047">MIPFRARLAEPLLGTFVKSASYQSVEILALGGLDCVVIDAEHAPFSPGELDRMILAGRAGNLPVLVRVAGLDPAPIAACLDMGATGIVVPHVRSADEARAAVVAAKYAGRRGFSPSHRAGGYGTRGAEAYLAAADGETSVWCQIEDAEALDRLDEIAAVPGVDCLFVGRADLALSLGASGTGDARVGAAVKAVGRACRAAGTTAGLFVPGTAEIPERAAEGYSAFICGSDQSWLMEQARAKKAALATALTAKAPAA</sequence>
<evidence type="ECO:0000313" key="5">
    <source>
        <dbReference type="EMBL" id="GGF54791.1"/>
    </source>
</evidence>
<keyword evidence="2" id="KW-0479">Metal-binding</keyword>
<dbReference type="PANTHER" id="PTHR30502">
    <property type="entry name" value="2-KETO-3-DEOXY-L-RHAMNONATE ALDOLASE"/>
    <property type="match status" value="1"/>
</dbReference>
<evidence type="ECO:0000256" key="1">
    <source>
        <dbReference type="ARBA" id="ARBA00005568"/>
    </source>
</evidence>
<keyword evidence="6" id="KW-1185">Reference proteome</keyword>
<reference evidence="5" key="2">
    <citation type="submission" date="2020-09" db="EMBL/GenBank/DDBJ databases">
        <authorList>
            <person name="Sun Q."/>
            <person name="Sedlacek I."/>
        </authorList>
    </citation>
    <scope>NUCLEOTIDE SEQUENCE</scope>
    <source>
        <strain evidence="5">CCM 7897</strain>
    </source>
</reference>
<reference evidence="5" key="1">
    <citation type="journal article" date="2014" name="Int. J. Syst. Evol. Microbiol.">
        <title>Complete genome sequence of Corynebacterium casei LMG S-19264T (=DSM 44701T), isolated from a smear-ripened cheese.</title>
        <authorList>
            <consortium name="US DOE Joint Genome Institute (JGI-PGF)"/>
            <person name="Walter F."/>
            <person name="Albersmeier A."/>
            <person name="Kalinowski J."/>
            <person name="Ruckert C."/>
        </authorList>
    </citation>
    <scope>NUCLEOTIDE SEQUENCE</scope>
    <source>
        <strain evidence="5">CCM 7897</strain>
    </source>
</reference>
<keyword evidence="3" id="KW-0456">Lyase</keyword>
<dbReference type="InterPro" id="IPR040442">
    <property type="entry name" value="Pyrv_kinase-like_dom_sf"/>
</dbReference>
<organism evidence="5 6">
    <name type="scientific">Azorhizobium oxalatiphilum</name>
    <dbReference type="NCBI Taxonomy" id="980631"/>
    <lineage>
        <taxon>Bacteria</taxon>
        <taxon>Pseudomonadati</taxon>
        <taxon>Pseudomonadota</taxon>
        <taxon>Alphaproteobacteria</taxon>
        <taxon>Hyphomicrobiales</taxon>
        <taxon>Xanthobacteraceae</taxon>
        <taxon>Azorhizobium</taxon>
    </lineage>
</organism>
<accession>A0A917F611</accession>
<dbReference type="RefSeq" id="WP_188576436.1">
    <property type="nucleotide sequence ID" value="NZ_BMCT01000001.1"/>
</dbReference>
<dbReference type="Gene3D" id="3.20.20.60">
    <property type="entry name" value="Phosphoenolpyruvate-binding domains"/>
    <property type="match status" value="1"/>
</dbReference>
<gene>
    <name evidence="5" type="ORF">GCM10007301_12920</name>
</gene>
<protein>
    <submittedName>
        <fullName evidence="5">Aldolase</fullName>
    </submittedName>
</protein>
<evidence type="ECO:0000256" key="2">
    <source>
        <dbReference type="ARBA" id="ARBA00022723"/>
    </source>
</evidence>
<comment type="caution">
    <text evidence="5">The sequence shown here is derived from an EMBL/GenBank/DDBJ whole genome shotgun (WGS) entry which is preliminary data.</text>
</comment>
<dbReference type="GO" id="GO:0046872">
    <property type="term" value="F:metal ion binding"/>
    <property type="evidence" value="ECO:0007669"/>
    <property type="project" value="UniProtKB-KW"/>
</dbReference>
<dbReference type="InterPro" id="IPR005000">
    <property type="entry name" value="Aldolase/citrate-lyase_domain"/>
</dbReference>
<dbReference type="GO" id="GO:0016832">
    <property type="term" value="F:aldehyde-lyase activity"/>
    <property type="evidence" value="ECO:0007669"/>
    <property type="project" value="TreeGrafter"/>
</dbReference>
<dbReference type="InterPro" id="IPR015813">
    <property type="entry name" value="Pyrv/PenolPyrv_kinase-like_dom"/>
</dbReference>
<evidence type="ECO:0000259" key="4">
    <source>
        <dbReference type="Pfam" id="PF03328"/>
    </source>
</evidence>
<proteinExistence type="inferred from homology"/>
<dbReference type="GO" id="GO:0005737">
    <property type="term" value="C:cytoplasm"/>
    <property type="evidence" value="ECO:0007669"/>
    <property type="project" value="TreeGrafter"/>
</dbReference>
<dbReference type="InterPro" id="IPR050251">
    <property type="entry name" value="HpcH-HpaI_aldolase"/>
</dbReference>
<dbReference type="EMBL" id="BMCT01000001">
    <property type="protein sequence ID" value="GGF54791.1"/>
    <property type="molecule type" value="Genomic_DNA"/>
</dbReference>